<dbReference type="InterPro" id="IPR029063">
    <property type="entry name" value="SAM-dependent_MTases_sf"/>
</dbReference>
<dbReference type="Gene3D" id="3.40.50.150">
    <property type="entry name" value="Vaccinia Virus protein VP39"/>
    <property type="match status" value="1"/>
</dbReference>
<dbReference type="CDD" id="cd02440">
    <property type="entry name" value="AdoMet_MTases"/>
    <property type="match status" value="1"/>
</dbReference>
<keyword evidence="2" id="KW-0808">Transferase</keyword>
<proteinExistence type="predicted"/>
<keyword evidence="2" id="KW-0489">Methyltransferase</keyword>
<reference evidence="2 3" key="1">
    <citation type="submission" date="2019-05" db="EMBL/GenBank/DDBJ databases">
        <title>Draft genome sequence of Nonomuraea zeae DSM 100528.</title>
        <authorList>
            <person name="Saricaoglu S."/>
            <person name="Isik K."/>
        </authorList>
    </citation>
    <scope>NUCLEOTIDE SEQUENCE [LARGE SCALE GENOMIC DNA]</scope>
    <source>
        <strain evidence="2 3">DSM 100528</strain>
    </source>
</reference>
<protein>
    <submittedName>
        <fullName evidence="2">Class I SAM-dependent methyltransferase</fullName>
    </submittedName>
</protein>
<dbReference type="Pfam" id="PF08242">
    <property type="entry name" value="Methyltransf_12"/>
    <property type="match status" value="1"/>
</dbReference>
<feature type="domain" description="Methyltransferase type 12" evidence="1">
    <location>
        <begin position="58"/>
        <end position="151"/>
    </location>
</feature>
<keyword evidence="3" id="KW-1185">Reference proteome</keyword>
<evidence type="ECO:0000313" key="2">
    <source>
        <dbReference type="EMBL" id="TMR29814.1"/>
    </source>
</evidence>
<dbReference type="OrthoDB" id="8385759at2"/>
<dbReference type="InterPro" id="IPR013217">
    <property type="entry name" value="Methyltransf_12"/>
</dbReference>
<gene>
    <name evidence="2" type="ORF">ETD85_31180</name>
</gene>
<dbReference type="AlphaFoldDB" id="A0A5S4GBC3"/>
<dbReference type="PANTHER" id="PTHR43861:SF1">
    <property type="entry name" value="TRANS-ACONITATE 2-METHYLTRANSFERASE"/>
    <property type="match status" value="1"/>
</dbReference>
<evidence type="ECO:0000313" key="3">
    <source>
        <dbReference type="Proteomes" id="UP000306628"/>
    </source>
</evidence>
<evidence type="ECO:0000259" key="1">
    <source>
        <dbReference type="Pfam" id="PF08242"/>
    </source>
</evidence>
<organism evidence="2 3">
    <name type="scientific">Nonomuraea zeae</name>
    <dbReference type="NCBI Taxonomy" id="1642303"/>
    <lineage>
        <taxon>Bacteria</taxon>
        <taxon>Bacillati</taxon>
        <taxon>Actinomycetota</taxon>
        <taxon>Actinomycetes</taxon>
        <taxon>Streptosporangiales</taxon>
        <taxon>Streptosporangiaceae</taxon>
        <taxon>Nonomuraea</taxon>
    </lineage>
</organism>
<sequence length="270" mass="29271">MSEIDYLAVNRANWNDRVPIHVASDFYDVPGFKAGRDPLRGFEIGEVGDVTGKSLAHLQCHFGLDTLGWARRGAHVSGLDLSERAVEAAAALARECGLEARFVAADVYDAPAALGGSYDIVYTGIGALVWLPDMRRWAEVVAALLKPGGFLYLSEFHPFADTLDDATGSTVTHDYFAGDPQVWNDPRTYAGTGEVANSTSVQFQHPLGEVVSALAAAGLRIDFLHEHDHTLFQRFGSLEVREGGYRLPGGRPRVPLMYSVKATRLPEAAA</sequence>
<dbReference type="GO" id="GO:0032259">
    <property type="term" value="P:methylation"/>
    <property type="evidence" value="ECO:0007669"/>
    <property type="project" value="UniProtKB-KW"/>
</dbReference>
<accession>A0A5S4GBC3</accession>
<dbReference type="EMBL" id="VCKX01000112">
    <property type="protein sequence ID" value="TMR29814.1"/>
    <property type="molecule type" value="Genomic_DNA"/>
</dbReference>
<name>A0A5S4GBC3_9ACTN</name>
<dbReference type="Proteomes" id="UP000306628">
    <property type="component" value="Unassembled WGS sequence"/>
</dbReference>
<dbReference type="PANTHER" id="PTHR43861">
    <property type="entry name" value="TRANS-ACONITATE 2-METHYLTRANSFERASE-RELATED"/>
    <property type="match status" value="1"/>
</dbReference>
<dbReference type="GO" id="GO:0008168">
    <property type="term" value="F:methyltransferase activity"/>
    <property type="evidence" value="ECO:0007669"/>
    <property type="project" value="UniProtKB-KW"/>
</dbReference>
<dbReference type="SUPFAM" id="SSF53335">
    <property type="entry name" value="S-adenosyl-L-methionine-dependent methyltransferases"/>
    <property type="match status" value="1"/>
</dbReference>
<comment type="caution">
    <text evidence="2">The sequence shown here is derived from an EMBL/GenBank/DDBJ whole genome shotgun (WGS) entry which is preliminary data.</text>
</comment>
<dbReference type="RefSeq" id="WP_138693380.1">
    <property type="nucleotide sequence ID" value="NZ_JBHSAZ010000052.1"/>
</dbReference>